<dbReference type="SUPFAM" id="SSF56317">
    <property type="entry name" value="Carbon-nitrogen hydrolase"/>
    <property type="match status" value="1"/>
</dbReference>
<dbReference type="PROSITE" id="PS50263">
    <property type="entry name" value="CN_HYDROLASE"/>
    <property type="match status" value="1"/>
</dbReference>
<reference evidence="3 4" key="1">
    <citation type="submission" date="2023-07" db="EMBL/GenBank/DDBJ databases">
        <title>Genomic Encyclopedia of Type Strains, Phase IV (KMG-IV): sequencing the most valuable type-strain genomes for metagenomic binning, comparative biology and taxonomic classification.</title>
        <authorList>
            <person name="Goeker M."/>
        </authorList>
    </citation>
    <scope>NUCLEOTIDE SEQUENCE [LARGE SCALE GENOMIC DNA]</scope>
    <source>
        <strain evidence="3 4">DSM 19013</strain>
    </source>
</reference>
<dbReference type="Pfam" id="PF00795">
    <property type="entry name" value="CN_hydrolase"/>
    <property type="match status" value="1"/>
</dbReference>
<dbReference type="RefSeq" id="WP_238205934.1">
    <property type="nucleotide sequence ID" value="NZ_BPQE01000024.1"/>
</dbReference>
<gene>
    <name evidence="3" type="ORF">QO012_002844</name>
</gene>
<evidence type="ECO:0000256" key="1">
    <source>
        <dbReference type="ARBA" id="ARBA00008129"/>
    </source>
</evidence>
<keyword evidence="4" id="KW-1185">Reference proteome</keyword>
<comment type="similarity">
    <text evidence="1">Belongs to the carbon-nitrogen hydrolase superfamily. Nitrilase family.</text>
</comment>
<dbReference type="Proteomes" id="UP001231124">
    <property type="component" value="Unassembled WGS sequence"/>
</dbReference>
<dbReference type="EMBL" id="JAUSVP010000008">
    <property type="protein sequence ID" value="MDQ0448335.1"/>
    <property type="molecule type" value="Genomic_DNA"/>
</dbReference>
<evidence type="ECO:0000259" key="2">
    <source>
        <dbReference type="PROSITE" id="PS50263"/>
    </source>
</evidence>
<protein>
    <submittedName>
        <fullName evidence="3">Amidohydrolase</fullName>
    </submittedName>
</protein>
<dbReference type="InterPro" id="IPR036526">
    <property type="entry name" value="C-N_Hydrolase_sf"/>
</dbReference>
<evidence type="ECO:0000313" key="3">
    <source>
        <dbReference type="EMBL" id="MDQ0448335.1"/>
    </source>
</evidence>
<dbReference type="InterPro" id="IPR044149">
    <property type="entry name" value="Nitrilases_CHs"/>
</dbReference>
<feature type="domain" description="CN hydrolase" evidence="2">
    <location>
        <begin position="7"/>
        <end position="77"/>
    </location>
</feature>
<dbReference type="PANTHER" id="PTHR46044:SF1">
    <property type="entry name" value="CN HYDROLASE DOMAIN-CONTAINING PROTEIN"/>
    <property type="match status" value="1"/>
</dbReference>
<organism evidence="3 4">
    <name type="scientific">Methylobacterium aerolatum</name>
    <dbReference type="NCBI Taxonomy" id="418708"/>
    <lineage>
        <taxon>Bacteria</taxon>
        <taxon>Pseudomonadati</taxon>
        <taxon>Pseudomonadota</taxon>
        <taxon>Alphaproteobacteria</taxon>
        <taxon>Hyphomicrobiales</taxon>
        <taxon>Methylobacteriaceae</taxon>
        <taxon>Methylobacterium</taxon>
    </lineage>
</organism>
<dbReference type="Gene3D" id="3.60.110.10">
    <property type="entry name" value="Carbon-nitrogen hydrolase"/>
    <property type="match status" value="1"/>
</dbReference>
<name>A0ABU0I174_9HYPH</name>
<dbReference type="InterPro" id="IPR003010">
    <property type="entry name" value="C-N_Hydrolase"/>
</dbReference>
<sequence length="77" mass="8009">MSWKPVVTAAVVQAGSILFDTARTLDKLADLASDAAARGAYLAVFPEAFVGGCPNGCARSYIAESGPSALMSRFQKI</sequence>
<evidence type="ECO:0000313" key="4">
    <source>
        <dbReference type="Proteomes" id="UP001231124"/>
    </source>
</evidence>
<comment type="caution">
    <text evidence="3">The sequence shown here is derived from an EMBL/GenBank/DDBJ whole genome shotgun (WGS) entry which is preliminary data.</text>
</comment>
<dbReference type="PANTHER" id="PTHR46044">
    <property type="entry name" value="NITRILASE"/>
    <property type="match status" value="1"/>
</dbReference>
<accession>A0ABU0I174</accession>
<proteinExistence type="inferred from homology"/>